<keyword evidence="1 4" id="KW-0808">Transferase</keyword>
<dbReference type="EMBL" id="SLVX01000014">
    <property type="protein sequence ID" value="TCN41348.1"/>
    <property type="molecule type" value="Genomic_DNA"/>
</dbReference>
<proteinExistence type="predicted"/>
<accession>A0A4R2CJW6</accession>
<name>A0A4R2CJW6_SHIGR</name>
<dbReference type="PROSITE" id="PS51186">
    <property type="entry name" value="GNAT"/>
    <property type="match status" value="1"/>
</dbReference>
<evidence type="ECO:0000313" key="4">
    <source>
        <dbReference type="EMBL" id="TCN41348.1"/>
    </source>
</evidence>
<dbReference type="SUPFAM" id="SSF55729">
    <property type="entry name" value="Acyl-CoA N-acyltransferases (Nat)"/>
    <property type="match status" value="1"/>
</dbReference>
<dbReference type="AlphaFoldDB" id="A0A4R2CJW6"/>
<feature type="domain" description="N-acetyltransferase" evidence="3">
    <location>
        <begin position="3"/>
        <end position="147"/>
    </location>
</feature>
<dbReference type="GO" id="GO:0016747">
    <property type="term" value="F:acyltransferase activity, transferring groups other than amino-acyl groups"/>
    <property type="evidence" value="ECO:0007669"/>
    <property type="project" value="InterPro"/>
</dbReference>
<protein>
    <submittedName>
        <fullName evidence="4">Acetyltransferase (GNAT) family protein</fullName>
    </submittedName>
</protein>
<dbReference type="Pfam" id="PF00583">
    <property type="entry name" value="Acetyltransf_1"/>
    <property type="match status" value="1"/>
</dbReference>
<dbReference type="InterPro" id="IPR000182">
    <property type="entry name" value="GNAT_dom"/>
</dbReference>
<dbReference type="InterPro" id="IPR016181">
    <property type="entry name" value="Acyl_CoA_acyltransferase"/>
</dbReference>
<dbReference type="Proteomes" id="UP000295351">
    <property type="component" value="Unassembled WGS sequence"/>
</dbReference>
<dbReference type="PANTHER" id="PTHR43877">
    <property type="entry name" value="AMINOALKYLPHOSPHONATE N-ACETYLTRANSFERASE-RELATED-RELATED"/>
    <property type="match status" value="1"/>
</dbReference>
<dbReference type="RefSeq" id="WP_133035507.1">
    <property type="nucleotide sequence ID" value="NZ_BAABEI010000012.1"/>
</dbReference>
<dbReference type="Gene3D" id="3.40.630.30">
    <property type="match status" value="1"/>
</dbReference>
<dbReference type="InterPro" id="IPR050832">
    <property type="entry name" value="Bact_Acetyltransf"/>
</dbReference>
<evidence type="ECO:0000313" key="5">
    <source>
        <dbReference type="Proteomes" id="UP000295351"/>
    </source>
</evidence>
<organism evidence="4 5">
    <name type="scientific">Shinella granuli</name>
    <dbReference type="NCBI Taxonomy" id="323621"/>
    <lineage>
        <taxon>Bacteria</taxon>
        <taxon>Pseudomonadati</taxon>
        <taxon>Pseudomonadota</taxon>
        <taxon>Alphaproteobacteria</taxon>
        <taxon>Hyphomicrobiales</taxon>
        <taxon>Rhizobiaceae</taxon>
        <taxon>Shinella</taxon>
    </lineage>
</organism>
<keyword evidence="5" id="KW-1185">Reference proteome</keyword>
<comment type="caution">
    <text evidence="4">The sequence shown here is derived from an EMBL/GenBank/DDBJ whole genome shotgun (WGS) entry which is preliminary data.</text>
</comment>
<dbReference type="CDD" id="cd04301">
    <property type="entry name" value="NAT_SF"/>
    <property type="match status" value="1"/>
</dbReference>
<reference evidence="4 5" key="1">
    <citation type="submission" date="2019-03" db="EMBL/GenBank/DDBJ databases">
        <title>Genomic Encyclopedia of Type Strains, Phase IV (KMG-IV): sequencing the most valuable type-strain genomes for metagenomic binning, comparative biology and taxonomic classification.</title>
        <authorList>
            <person name="Goeker M."/>
        </authorList>
    </citation>
    <scope>NUCLEOTIDE SEQUENCE [LARGE SCALE GENOMIC DNA]</scope>
    <source>
        <strain evidence="4 5">DSM 18401</strain>
    </source>
</reference>
<evidence type="ECO:0000259" key="3">
    <source>
        <dbReference type="PROSITE" id="PS51186"/>
    </source>
</evidence>
<evidence type="ECO:0000256" key="2">
    <source>
        <dbReference type="ARBA" id="ARBA00023315"/>
    </source>
</evidence>
<keyword evidence="2" id="KW-0012">Acyltransferase</keyword>
<gene>
    <name evidence="4" type="ORF">EV665_114116</name>
</gene>
<evidence type="ECO:0000256" key="1">
    <source>
        <dbReference type="ARBA" id="ARBA00022679"/>
    </source>
</evidence>
<sequence>MAITIRDALEGDEAAWRKLWAGYLAFYETDVPEEVTAFTWARILDPGSRVSMRLAEEDGTVLGFAIHHYHDSTWGIAPEGYLEDMFVDEGTRGRGIGRALIDDLVTISRRNGWRGIYWHTRQDNARARKLYDSYVEADGHIRYRLKT</sequence>